<dbReference type="GO" id="GO:0005634">
    <property type="term" value="C:nucleus"/>
    <property type="evidence" value="ECO:0007669"/>
    <property type="project" value="UniProtKB-SubCell"/>
</dbReference>
<accession>A0A3P6E2Y6</accession>
<evidence type="ECO:0000256" key="9">
    <source>
        <dbReference type="SAM" id="MobiDB-lite"/>
    </source>
</evidence>
<dbReference type="Gene3D" id="3.30.160.60">
    <property type="entry name" value="Classic Zinc Finger"/>
    <property type="match status" value="1"/>
</dbReference>
<evidence type="ECO:0000256" key="5">
    <source>
        <dbReference type="ARBA" id="ARBA00023015"/>
    </source>
</evidence>
<feature type="domain" description="C2H2-type" evidence="10">
    <location>
        <begin position="84"/>
        <end position="111"/>
    </location>
</feature>
<proteinExistence type="predicted"/>
<evidence type="ECO:0000313" key="11">
    <source>
        <dbReference type="EMBL" id="VDD34510.1"/>
    </source>
</evidence>
<feature type="region of interest" description="Disordered" evidence="9">
    <location>
        <begin position="201"/>
        <end position="220"/>
    </location>
</feature>
<evidence type="ECO:0000256" key="3">
    <source>
        <dbReference type="ARBA" id="ARBA00022771"/>
    </source>
</evidence>
<keyword evidence="2" id="KW-0479">Metal-binding</keyword>
<name>A0A3P6E2Y6_BRAOL</name>
<reference evidence="11" key="1">
    <citation type="submission" date="2018-11" db="EMBL/GenBank/DDBJ databases">
        <authorList>
            <consortium name="Genoscope - CEA"/>
            <person name="William W."/>
        </authorList>
    </citation>
    <scope>NUCLEOTIDE SEQUENCE</scope>
</reference>
<dbReference type="PANTHER" id="PTHR45801:SF113">
    <property type="entry name" value="TRANSCRIPTIONAL REGULATOR RABBIT EARS-RELATED"/>
    <property type="match status" value="1"/>
</dbReference>
<evidence type="ECO:0000256" key="8">
    <source>
        <dbReference type="PROSITE-ProRule" id="PRU00042"/>
    </source>
</evidence>
<evidence type="ECO:0000256" key="6">
    <source>
        <dbReference type="ARBA" id="ARBA00023163"/>
    </source>
</evidence>
<dbReference type="PROSITE" id="PS50157">
    <property type="entry name" value="ZINC_FINGER_C2H2_2"/>
    <property type="match status" value="1"/>
</dbReference>
<organism evidence="11">
    <name type="scientific">Brassica oleracea</name>
    <name type="common">Wild cabbage</name>
    <dbReference type="NCBI Taxonomy" id="3712"/>
    <lineage>
        <taxon>Eukaryota</taxon>
        <taxon>Viridiplantae</taxon>
        <taxon>Streptophyta</taxon>
        <taxon>Embryophyta</taxon>
        <taxon>Tracheophyta</taxon>
        <taxon>Spermatophyta</taxon>
        <taxon>Magnoliopsida</taxon>
        <taxon>eudicotyledons</taxon>
        <taxon>Gunneridae</taxon>
        <taxon>Pentapetalae</taxon>
        <taxon>rosids</taxon>
        <taxon>malvids</taxon>
        <taxon>Brassicales</taxon>
        <taxon>Brassicaceae</taxon>
        <taxon>Brassiceae</taxon>
        <taxon>Brassica</taxon>
    </lineage>
</organism>
<evidence type="ECO:0000256" key="2">
    <source>
        <dbReference type="ARBA" id="ARBA00022723"/>
    </source>
</evidence>
<dbReference type="Pfam" id="PF13912">
    <property type="entry name" value="zf-C2H2_6"/>
    <property type="match status" value="1"/>
</dbReference>
<dbReference type="PANTHER" id="PTHR45801">
    <property type="entry name" value="OS07G0101800 PROTEIN"/>
    <property type="match status" value="1"/>
</dbReference>
<evidence type="ECO:0000256" key="4">
    <source>
        <dbReference type="ARBA" id="ARBA00022833"/>
    </source>
</evidence>
<keyword evidence="6" id="KW-0804">Transcription</keyword>
<comment type="subcellular location">
    <subcellularLocation>
        <location evidence="1">Nucleus</location>
    </subcellularLocation>
</comment>
<keyword evidence="3 8" id="KW-0863">Zinc-finger</keyword>
<gene>
    <name evidence="11" type="ORF">BOLC9T59833H</name>
</gene>
<dbReference type="SUPFAM" id="SSF57667">
    <property type="entry name" value="beta-beta-alpha zinc fingers"/>
    <property type="match status" value="1"/>
</dbReference>
<dbReference type="InterPro" id="IPR052426">
    <property type="entry name" value="Plant_dev_regulator"/>
</dbReference>
<keyword evidence="7" id="KW-0539">Nucleus</keyword>
<sequence length="259" mass="29168">MIYVYASLFIYEYVRNYTIFVSVHMRPYACVTERGKCLMSMKLRPMVARETSDAALPWPFGEDRAFAAVEYGGGGGCMWPPRSYSCSFCGREFKSAQALGGHMNVHRRDRARLKQQPLSSSSTDQAMPIDYDHQQLQKRQEVLDVGSKFLAQEDLRKANGTKRDISDVDDSNVLKSSMKRLEHYNDEVRTDLSVGLVSSEFDSRKKQPINGSSSSKKAKTDVSRLPLMLGLVNGVSKINGHHEELDLELRLGGYPSKVN</sequence>
<dbReference type="InterPro" id="IPR013087">
    <property type="entry name" value="Znf_C2H2_type"/>
</dbReference>
<evidence type="ECO:0000259" key="10">
    <source>
        <dbReference type="PROSITE" id="PS50157"/>
    </source>
</evidence>
<dbReference type="SMART" id="SM00355">
    <property type="entry name" value="ZnF_C2H2"/>
    <property type="match status" value="1"/>
</dbReference>
<dbReference type="GO" id="GO:0008270">
    <property type="term" value="F:zinc ion binding"/>
    <property type="evidence" value="ECO:0007669"/>
    <property type="project" value="UniProtKB-KW"/>
</dbReference>
<dbReference type="PROSITE" id="PS00028">
    <property type="entry name" value="ZINC_FINGER_C2H2_1"/>
    <property type="match status" value="1"/>
</dbReference>
<protein>
    <recommendedName>
        <fullName evidence="10">C2H2-type domain-containing protein</fullName>
    </recommendedName>
</protein>
<dbReference type="EMBL" id="LR031875">
    <property type="protein sequence ID" value="VDD34510.1"/>
    <property type="molecule type" value="Genomic_DNA"/>
</dbReference>
<keyword evidence="4" id="KW-0862">Zinc</keyword>
<dbReference type="AlphaFoldDB" id="A0A3P6E2Y6"/>
<keyword evidence="5" id="KW-0805">Transcription regulation</keyword>
<evidence type="ECO:0000256" key="7">
    <source>
        <dbReference type="ARBA" id="ARBA00023242"/>
    </source>
</evidence>
<evidence type="ECO:0000256" key="1">
    <source>
        <dbReference type="ARBA" id="ARBA00004123"/>
    </source>
</evidence>
<dbReference type="InterPro" id="IPR036236">
    <property type="entry name" value="Znf_C2H2_sf"/>
</dbReference>